<dbReference type="InterPro" id="IPR023165">
    <property type="entry name" value="rRNA_Ade_diMease-like_C"/>
</dbReference>
<protein>
    <recommendedName>
        <fullName evidence="1">rRNA adenine N-6-methyltransferase</fullName>
    </recommendedName>
    <alternativeName>
        <fullName evidence="8">Macrolide-lincosamide-streptogramin B resistance protein</fullName>
    </alternativeName>
</protein>
<keyword evidence="12" id="KW-1185">Reference proteome</keyword>
<dbReference type="InterPro" id="IPR029063">
    <property type="entry name" value="SAM-dependent_MTases_sf"/>
</dbReference>
<dbReference type="InterPro" id="IPR020598">
    <property type="entry name" value="rRNA_Ade_methylase_Trfase_N"/>
</dbReference>
<evidence type="ECO:0000256" key="9">
    <source>
        <dbReference type="PROSITE-ProRule" id="PRU01026"/>
    </source>
</evidence>
<sequence length="302" mass="35649">MVNKNKKLRNNKKLWHSQNFLHSTKLVSDLLQKSSINKDDTVIEIGPGKGIITKQLAKQCKKVYAIEYDFCLYEKLKHLFGDTKNVEIIYGDFLKTDIPSNDKYKVFSSIPYNITAEILSRLTSVSNIPEDSYIILQEEAARKYAGDPYNKESMRSLLLKPYFDLKIIYRLKNTDFTPVPKVNSVMLHIEKRSNALVEIQETDLYKDFISYIFKMKGRNLRERLKYIFSNEQLKRLSKNIEFKITDSPTDLNFKQWLKVFQYFIIGVSSEKQKLVYGCYSKFLNEQKKINKIHRNRKSYNKL</sequence>
<dbReference type="NCBIfam" id="TIGR00755">
    <property type="entry name" value="ksgA"/>
    <property type="match status" value="1"/>
</dbReference>
<evidence type="ECO:0000256" key="3">
    <source>
        <dbReference type="ARBA" id="ARBA00022552"/>
    </source>
</evidence>
<dbReference type="Proteomes" id="UP000037267">
    <property type="component" value="Unassembled WGS sequence"/>
</dbReference>
<organism evidence="11 12">
    <name type="scientific">Gottschalkia purinilytica</name>
    <name type="common">Clostridium purinilyticum</name>
    <dbReference type="NCBI Taxonomy" id="1503"/>
    <lineage>
        <taxon>Bacteria</taxon>
        <taxon>Bacillati</taxon>
        <taxon>Bacillota</taxon>
        <taxon>Tissierellia</taxon>
        <taxon>Tissierellales</taxon>
        <taxon>Gottschalkiaceae</taxon>
        <taxon>Gottschalkia</taxon>
    </lineage>
</organism>
<dbReference type="PANTHER" id="PTHR11727">
    <property type="entry name" value="DIMETHYLADENOSINE TRANSFERASE"/>
    <property type="match status" value="1"/>
</dbReference>
<keyword evidence="6 9" id="KW-0949">S-adenosyl-L-methionine</keyword>
<dbReference type="Pfam" id="PF00398">
    <property type="entry name" value="RrnaAD"/>
    <property type="match status" value="1"/>
</dbReference>
<evidence type="ECO:0000313" key="11">
    <source>
        <dbReference type="EMBL" id="KNF08983.1"/>
    </source>
</evidence>
<evidence type="ECO:0000256" key="2">
    <source>
        <dbReference type="ARBA" id="ARBA00022490"/>
    </source>
</evidence>
<comment type="similarity">
    <text evidence="9">Belongs to the class I-like SAM-binding methyltransferase superfamily. rRNA adenine N(6)-methyltransferase family.</text>
</comment>
<feature type="domain" description="Ribosomal RNA adenine methylase transferase N-terminal" evidence="10">
    <location>
        <begin position="26"/>
        <end position="193"/>
    </location>
</feature>
<feature type="binding site" evidence="9">
    <location>
        <position position="109"/>
    </location>
    <ligand>
        <name>S-adenosyl-L-methionine</name>
        <dbReference type="ChEBI" id="CHEBI:59789"/>
    </ligand>
</feature>
<keyword evidence="7 9" id="KW-0694">RNA-binding</keyword>
<dbReference type="PANTHER" id="PTHR11727:SF7">
    <property type="entry name" value="DIMETHYLADENOSINE TRANSFERASE-RELATED"/>
    <property type="match status" value="1"/>
</dbReference>
<dbReference type="PROSITE" id="PS01131">
    <property type="entry name" value="RRNA_A_DIMETH"/>
    <property type="match status" value="1"/>
</dbReference>
<dbReference type="EMBL" id="LGSS01000004">
    <property type="protein sequence ID" value="KNF08983.1"/>
    <property type="molecule type" value="Genomic_DNA"/>
</dbReference>
<dbReference type="InterPro" id="IPR001737">
    <property type="entry name" value="KsgA/Erm"/>
</dbReference>
<keyword evidence="2" id="KW-0963">Cytoplasm</keyword>
<dbReference type="STRING" id="1503.CLPU_4c00290"/>
<dbReference type="SUPFAM" id="SSF53335">
    <property type="entry name" value="S-adenosyl-L-methionine-dependent methyltransferases"/>
    <property type="match status" value="1"/>
</dbReference>
<feature type="binding site" evidence="9">
    <location>
        <position position="46"/>
    </location>
    <ligand>
        <name>S-adenosyl-L-methionine</name>
        <dbReference type="ChEBI" id="CHEBI:59789"/>
    </ligand>
</feature>
<feature type="binding site" evidence="9">
    <location>
        <position position="19"/>
    </location>
    <ligand>
        <name>S-adenosyl-L-methionine</name>
        <dbReference type="ChEBI" id="CHEBI:59789"/>
    </ligand>
</feature>
<evidence type="ECO:0000256" key="5">
    <source>
        <dbReference type="ARBA" id="ARBA00022679"/>
    </source>
</evidence>
<comment type="caution">
    <text evidence="11">The sequence shown here is derived from an EMBL/GenBank/DDBJ whole genome shotgun (WGS) entry which is preliminary data.</text>
</comment>
<reference evidence="12" key="1">
    <citation type="submission" date="2015-07" db="EMBL/GenBank/DDBJ databases">
        <title>Draft genome sequence of the purine-degrading Gottschalkia purinilyticum DSM 1384 (formerly Clostridium purinilyticum).</title>
        <authorList>
            <person name="Poehlein A."/>
            <person name="Schiel-Bengelsdorf B."/>
            <person name="Bengelsdorf F.R."/>
            <person name="Daniel R."/>
            <person name="Duerre P."/>
        </authorList>
    </citation>
    <scope>NUCLEOTIDE SEQUENCE [LARGE SCALE GENOMIC DNA]</scope>
    <source>
        <strain evidence="12">DSM 1384</strain>
    </source>
</reference>
<keyword evidence="5 9" id="KW-0808">Transferase</keyword>
<evidence type="ECO:0000256" key="1">
    <source>
        <dbReference type="ARBA" id="ARBA00016505"/>
    </source>
</evidence>
<dbReference type="SMART" id="SM00650">
    <property type="entry name" value="rADc"/>
    <property type="match status" value="1"/>
</dbReference>
<dbReference type="RefSeq" id="WP_050354562.1">
    <property type="nucleotide sequence ID" value="NZ_LGSS01000004.1"/>
</dbReference>
<feature type="binding site" evidence="9">
    <location>
        <position position="21"/>
    </location>
    <ligand>
        <name>S-adenosyl-L-methionine</name>
        <dbReference type="ChEBI" id="CHEBI:59789"/>
    </ligand>
</feature>
<dbReference type="PROSITE" id="PS51689">
    <property type="entry name" value="SAM_RNA_A_N6_MT"/>
    <property type="match status" value="1"/>
</dbReference>
<accession>A0A0L0WBZ5</accession>
<feature type="binding site" evidence="9">
    <location>
        <position position="92"/>
    </location>
    <ligand>
        <name>S-adenosyl-L-methionine</name>
        <dbReference type="ChEBI" id="CHEBI:59789"/>
    </ligand>
</feature>
<evidence type="ECO:0000256" key="6">
    <source>
        <dbReference type="ARBA" id="ARBA00022691"/>
    </source>
</evidence>
<gene>
    <name evidence="11" type="ORF">CLPU_4c00290</name>
</gene>
<dbReference type="InterPro" id="IPR020596">
    <property type="entry name" value="rRNA_Ade_Mease_Trfase_CS"/>
</dbReference>
<feature type="binding site" evidence="9">
    <location>
        <position position="67"/>
    </location>
    <ligand>
        <name>S-adenosyl-L-methionine</name>
        <dbReference type="ChEBI" id="CHEBI:59789"/>
    </ligand>
</feature>
<dbReference type="GO" id="GO:0003723">
    <property type="term" value="F:RNA binding"/>
    <property type="evidence" value="ECO:0007669"/>
    <property type="project" value="UniProtKB-UniRule"/>
</dbReference>
<proteinExistence type="inferred from homology"/>
<dbReference type="InterPro" id="IPR011530">
    <property type="entry name" value="rRNA_adenine_dimethylase"/>
</dbReference>
<keyword evidence="4 9" id="KW-0489">Methyltransferase</keyword>
<dbReference type="OrthoDB" id="9786598at2"/>
<dbReference type="AlphaFoldDB" id="A0A0L0WBZ5"/>
<dbReference type="Gene3D" id="3.40.50.150">
    <property type="entry name" value="Vaccinia Virus protein VP39"/>
    <property type="match status" value="1"/>
</dbReference>
<dbReference type="PATRIC" id="fig|1503.3.peg.2250"/>
<evidence type="ECO:0000256" key="4">
    <source>
        <dbReference type="ARBA" id="ARBA00022603"/>
    </source>
</evidence>
<dbReference type="NCBIfam" id="NF000499">
    <property type="entry name" value="Erm23S_rRNA_broad"/>
    <property type="match status" value="1"/>
</dbReference>
<evidence type="ECO:0000256" key="8">
    <source>
        <dbReference type="ARBA" id="ARBA00029941"/>
    </source>
</evidence>
<evidence type="ECO:0000313" key="12">
    <source>
        <dbReference type="Proteomes" id="UP000037267"/>
    </source>
</evidence>
<dbReference type="CDD" id="cd02440">
    <property type="entry name" value="AdoMet_MTases"/>
    <property type="match status" value="1"/>
</dbReference>
<dbReference type="GO" id="GO:0000179">
    <property type="term" value="F:rRNA (adenine-N6,N6-)-dimethyltransferase activity"/>
    <property type="evidence" value="ECO:0007669"/>
    <property type="project" value="UniProtKB-UniRule"/>
</dbReference>
<keyword evidence="3" id="KW-0698">rRNA processing</keyword>
<evidence type="ECO:0000259" key="10">
    <source>
        <dbReference type="SMART" id="SM00650"/>
    </source>
</evidence>
<evidence type="ECO:0000256" key="7">
    <source>
        <dbReference type="ARBA" id="ARBA00022884"/>
    </source>
</evidence>
<dbReference type="Gene3D" id="1.10.8.100">
    <property type="entry name" value="Ribosomal RNA adenine dimethylase-like, domain 2"/>
    <property type="match status" value="1"/>
</dbReference>
<name>A0A0L0WBZ5_GOTPU</name>